<dbReference type="PANTHER" id="PTHR13501">
    <property type="entry name" value="CHLOROPLAST 50S RIBOSOMAL PROTEIN L22-RELATED"/>
    <property type="match status" value="1"/>
</dbReference>
<keyword evidence="3 4" id="KW-0687">Ribonucleoprotein</keyword>
<comment type="similarity">
    <text evidence="1 4">Belongs to the universal ribosomal protein uL22 family.</text>
</comment>
<feature type="compositionally biased region" description="Polar residues" evidence="5">
    <location>
        <begin position="10"/>
        <end position="25"/>
    </location>
</feature>
<sequence length="324" mass="37358">MSLRLATRRLTASASPLSASVQTAAVTRVDQRRQKWSLNPFKGWGSGSRDKGADDVTSELNDPKKRQQFLQRNARGGKIEDNIFQDEIEQSSTSQENVQSQPDEKTKEALAMVSDPDPRGRMRWQRKKVMQMVRKNGVVTPEEKIKMTERQLLHKSEWLPTSTKKLVMLARQIAGKPLDEAITQMKWSKKRMAIEVKYYLEEARDLAIARNGMGLGKLNGEILDKPVKIRNKDGKWMEISDPSRLYVAQSWVGRGPWRGKEIDYKGRGRMGLIQHPATSFTIVLKEERTRIREYNESIAKKEAKGPWIHLPNRRINGQRPYYSW</sequence>
<feature type="region of interest" description="Disordered" evidence="5">
    <location>
        <begin position="88"/>
        <end position="109"/>
    </location>
</feature>
<dbReference type="Proteomes" id="UP000039046">
    <property type="component" value="Unassembled WGS sequence"/>
</dbReference>
<dbReference type="SUPFAM" id="SSF54843">
    <property type="entry name" value="Ribosomal protein L22"/>
    <property type="match status" value="1"/>
</dbReference>
<dbReference type="GO" id="GO:0015934">
    <property type="term" value="C:large ribosomal subunit"/>
    <property type="evidence" value="ECO:0007669"/>
    <property type="project" value="InterPro"/>
</dbReference>
<accession>A0A0A1TNS2</accession>
<proteinExistence type="inferred from homology"/>
<evidence type="ECO:0000256" key="4">
    <source>
        <dbReference type="RuleBase" id="RU004005"/>
    </source>
</evidence>
<dbReference type="InterPro" id="IPR001063">
    <property type="entry name" value="Ribosomal_uL22"/>
</dbReference>
<feature type="compositionally biased region" description="Polar residues" evidence="5">
    <location>
        <begin position="90"/>
        <end position="101"/>
    </location>
</feature>
<evidence type="ECO:0000256" key="3">
    <source>
        <dbReference type="ARBA" id="ARBA00023274"/>
    </source>
</evidence>
<evidence type="ECO:0000256" key="2">
    <source>
        <dbReference type="ARBA" id="ARBA00022980"/>
    </source>
</evidence>
<dbReference type="PANTHER" id="PTHR13501:SF10">
    <property type="entry name" value="LARGE RIBOSOMAL SUBUNIT PROTEIN UL22M"/>
    <property type="match status" value="1"/>
</dbReference>
<keyword evidence="7" id="KW-1185">Reference proteome</keyword>
<evidence type="ECO:0000313" key="7">
    <source>
        <dbReference type="Proteomes" id="UP000039046"/>
    </source>
</evidence>
<dbReference type="STRING" id="1531966.A0A0A1TNS2"/>
<protein>
    <recommendedName>
        <fullName evidence="8">Mitochondrial large ribosomal subunit</fullName>
    </recommendedName>
</protein>
<evidence type="ECO:0008006" key="8">
    <source>
        <dbReference type="Google" id="ProtNLM"/>
    </source>
</evidence>
<name>A0A0A1TNS2_9HYPO</name>
<dbReference type="InterPro" id="IPR036394">
    <property type="entry name" value="Ribosomal_uL22_sf"/>
</dbReference>
<dbReference type="FunFam" id="3.90.470.10:FF:000017">
    <property type="entry name" value="54S ribosomal protein L22, mitochondrial"/>
    <property type="match status" value="1"/>
</dbReference>
<dbReference type="Pfam" id="PF00237">
    <property type="entry name" value="Ribosomal_L22"/>
    <property type="match status" value="1"/>
</dbReference>
<dbReference type="Gene3D" id="3.90.470.10">
    <property type="entry name" value="Ribosomal protein L22/L17"/>
    <property type="match status" value="1"/>
</dbReference>
<dbReference type="GO" id="GO:0003735">
    <property type="term" value="F:structural constituent of ribosome"/>
    <property type="evidence" value="ECO:0007669"/>
    <property type="project" value="InterPro"/>
</dbReference>
<evidence type="ECO:0000256" key="1">
    <source>
        <dbReference type="ARBA" id="ARBA00009451"/>
    </source>
</evidence>
<organism evidence="6 7">
    <name type="scientific">[Torrubiella] hemipterigena</name>
    <dbReference type="NCBI Taxonomy" id="1531966"/>
    <lineage>
        <taxon>Eukaryota</taxon>
        <taxon>Fungi</taxon>
        <taxon>Dikarya</taxon>
        <taxon>Ascomycota</taxon>
        <taxon>Pezizomycotina</taxon>
        <taxon>Sordariomycetes</taxon>
        <taxon>Hypocreomycetidae</taxon>
        <taxon>Hypocreales</taxon>
        <taxon>Clavicipitaceae</taxon>
        <taxon>Clavicipitaceae incertae sedis</taxon>
        <taxon>'Torrubiella' clade</taxon>
    </lineage>
</organism>
<dbReference type="AlphaFoldDB" id="A0A0A1TNS2"/>
<feature type="region of interest" description="Disordered" evidence="5">
    <location>
        <begin position="1"/>
        <end position="76"/>
    </location>
</feature>
<reference evidence="6 7" key="1">
    <citation type="journal article" date="2015" name="Genome Announc.">
        <title>Draft Genome Sequence and Gene Annotation of the Entomopathogenic Fungus Verticillium hemipterigenum.</title>
        <authorList>
            <person name="Horn F."/>
            <person name="Habel A."/>
            <person name="Scharf D.H."/>
            <person name="Dworschak J."/>
            <person name="Brakhage A.A."/>
            <person name="Guthke R."/>
            <person name="Hertweck C."/>
            <person name="Linde J."/>
        </authorList>
    </citation>
    <scope>NUCLEOTIDE SEQUENCE [LARGE SCALE GENOMIC DNA]</scope>
</reference>
<dbReference type="InterPro" id="IPR047867">
    <property type="entry name" value="Ribosomal_uL22_bac/org-type"/>
</dbReference>
<dbReference type="EMBL" id="CDHN01000004">
    <property type="protein sequence ID" value="CEJ92222.1"/>
    <property type="molecule type" value="Genomic_DNA"/>
</dbReference>
<evidence type="ECO:0000256" key="5">
    <source>
        <dbReference type="SAM" id="MobiDB-lite"/>
    </source>
</evidence>
<dbReference type="HOGENOM" id="CLU_057182_0_0_1"/>
<evidence type="ECO:0000313" key="6">
    <source>
        <dbReference type="EMBL" id="CEJ92222.1"/>
    </source>
</evidence>
<dbReference type="GO" id="GO:0006412">
    <property type="term" value="P:translation"/>
    <property type="evidence" value="ECO:0007669"/>
    <property type="project" value="InterPro"/>
</dbReference>
<keyword evidence="2 4" id="KW-0689">Ribosomal protein</keyword>
<dbReference type="OrthoDB" id="416470at2759"/>
<gene>
    <name evidence="6" type="ORF">VHEMI07883</name>
</gene>